<feature type="non-terminal residue" evidence="3">
    <location>
        <position position="324"/>
    </location>
</feature>
<evidence type="ECO:0000256" key="1">
    <source>
        <dbReference type="SAM" id="Coils"/>
    </source>
</evidence>
<keyword evidence="1" id="KW-0175">Coiled coil</keyword>
<dbReference type="RefSeq" id="WP_208983447.1">
    <property type="nucleotide sequence ID" value="NZ_FRDM01000021.1"/>
</dbReference>
<name>A0A1M7ULH2_9ACTN</name>
<evidence type="ECO:0000313" key="3">
    <source>
        <dbReference type="EMBL" id="SHN83770.1"/>
    </source>
</evidence>
<gene>
    <name evidence="3" type="ORF">SAMN05660350_03489</name>
</gene>
<proteinExistence type="predicted"/>
<feature type="compositionally biased region" description="Basic and acidic residues" evidence="2">
    <location>
        <begin position="9"/>
        <end position="22"/>
    </location>
</feature>
<dbReference type="AlphaFoldDB" id="A0A1M7ULH2"/>
<feature type="coiled-coil region" evidence="1">
    <location>
        <begin position="48"/>
        <end position="97"/>
    </location>
</feature>
<organism evidence="3 4">
    <name type="scientific">Geodermatophilus obscurus</name>
    <dbReference type="NCBI Taxonomy" id="1861"/>
    <lineage>
        <taxon>Bacteria</taxon>
        <taxon>Bacillati</taxon>
        <taxon>Actinomycetota</taxon>
        <taxon>Actinomycetes</taxon>
        <taxon>Geodermatophilales</taxon>
        <taxon>Geodermatophilaceae</taxon>
        <taxon>Geodermatophilus</taxon>
    </lineage>
</organism>
<dbReference type="EMBL" id="FRDM01000021">
    <property type="protein sequence ID" value="SHN83770.1"/>
    <property type="molecule type" value="Genomic_DNA"/>
</dbReference>
<feature type="region of interest" description="Disordered" evidence="2">
    <location>
        <begin position="280"/>
        <end position="324"/>
    </location>
</feature>
<dbReference type="Proteomes" id="UP000184428">
    <property type="component" value="Unassembled WGS sequence"/>
</dbReference>
<accession>A0A1M7ULH2</accession>
<evidence type="ECO:0000313" key="4">
    <source>
        <dbReference type="Proteomes" id="UP000184428"/>
    </source>
</evidence>
<sequence length="324" mass="35480">MTTAARSASTDRPRQARGGSRDLLDDLKCQAQGVQAQADYNKAQGPALDEAQAAYDQARAAYSAARATAEPLVKQARDKLEECVDRVTCRIDEADRDCLARAYDRIADRLRRCGDNQGCCWEGDCDYDDDVRRCDPDEVAGLIADISRRTQEAAACFADLIKEPAPALPDRVSARRAEVDGIVAAIDAGVTDPIELYARILVARRRLKGVYRGFRTVNDYMDCLAATLTCMVRGHAAIAELTRKAAIHACHRAAWQQACDRLATDTVAEVLAEYIRLCGEDGEGEPGEYPGGQGYGERPPEEQSERPPQQYGERPPEGYGGRPP</sequence>
<feature type="region of interest" description="Disordered" evidence="2">
    <location>
        <begin position="1"/>
        <end position="22"/>
    </location>
</feature>
<evidence type="ECO:0000256" key="2">
    <source>
        <dbReference type="SAM" id="MobiDB-lite"/>
    </source>
</evidence>
<protein>
    <submittedName>
        <fullName evidence="3">Uncharacterized protein</fullName>
    </submittedName>
</protein>
<reference evidence="3 4" key="1">
    <citation type="submission" date="2016-12" db="EMBL/GenBank/DDBJ databases">
        <authorList>
            <person name="Song W.-J."/>
            <person name="Kurnit D.M."/>
        </authorList>
    </citation>
    <scope>NUCLEOTIDE SEQUENCE [LARGE SCALE GENOMIC DNA]</scope>
    <source>
        <strain evidence="3 4">DSM 43162</strain>
    </source>
</reference>